<comment type="caution">
    <text evidence="3">The sequence shown here is derived from an EMBL/GenBank/DDBJ whole genome shotgun (WGS) entry which is preliminary data.</text>
</comment>
<organism evidence="3 4">
    <name type="scientific">Pseudothioclava arenosa</name>
    <dbReference type="NCBI Taxonomy" id="1795308"/>
    <lineage>
        <taxon>Bacteria</taxon>
        <taxon>Pseudomonadati</taxon>
        <taxon>Pseudomonadota</taxon>
        <taxon>Alphaproteobacteria</taxon>
        <taxon>Rhodobacterales</taxon>
        <taxon>Paracoccaceae</taxon>
        <taxon>Pseudothioclava</taxon>
    </lineage>
</organism>
<dbReference type="PROSITE" id="PS51257">
    <property type="entry name" value="PROKAR_LIPOPROTEIN"/>
    <property type="match status" value="1"/>
</dbReference>
<dbReference type="AlphaFoldDB" id="A0A2A4CRF1"/>
<name>A0A2A4CRF1_9RHOB</name>
<evidence type="ECO:0000313" key="3">
    <source>
        <dbReference type="EMBL" id="PCD76719.1"/>
    </source>
</evidence>
<dbReference type="OrthoDB" id="7858211at2"/>
<keyword evidence="4" id="KW-1185">Reference proteome</keyword>
<feature type="domain" description="ABC-type transport auxiliary lipoprotein component" evidence="2">
    <location>
        <begin position="35"/>
        <end position="196"/>
    </location>
</feature>
<dbReference type="Pfam" id="PF03886">
    <property type="entry name" value="ABC_trans_aux"/>
    <property type="match status" value="1"/>
</dbReference>
<feature type="chain" id="PRO_5012765617" description="ABC-type transport auxiliary lipoprotein component domain-containing protein" evidence="1">
    <location>
        <begin position="23"/>
        <end position="199"/>
    </location>
</feature>
<dbReference type="Gene3D" id="3.40.50.10610">
    <property type="entry name" value="ABC-type transport auxiliary lipoprotein component"/>
    <property type="match status" value="1"/>
</dbReference>
<dbReference type="EMBL" id="NTJD01000004">
    <property type="protein sequence ID" value="PCD76719.1"/>
    <property type="molecule type" value="Genomic_DNA"/>
</dbReference>
<keyword evidence="1" id="KW-0732">Signal</keyword>
<evidence type="ECO:0000259" key="2">
    <source>
        <dbReference type="Pfam" id="PF03886"/>
    </source>
</evidence>
<sequence>MPMKRPFPSLALPLLIGGFALAACSAPEATARYRIEPLPATQSLPNRLGSAEMREISLPQYAAGQEIAYESADGALRSSPENIWADDPPRAVTLALARQISELSGAIVIAEPWPLGEAPQRRIEVRIEQFLARADGQMQLSGTYYIRPDALAGGRDIVRRFDVRVPIAGTEGAQATPAQIARAQSQAVAELARRIATLD</sequence>
<reference evidence="3 4" key="1">
    <citation type="submission" date="2017-09" db="EMBL/GenBank/DDBJ databases">
        <title>A multilocus sequence analysis scheme for characterization of bacteria in the genus Thioclava.</title>
        <authorList>
            <person name="Liu Y."/>
            <person name="Shao Z."/>
        </authorList>
    </citation>
    <scope>NUCLEOTIDE SEQUENCE [LARGE SCALE GENOMIC DNA]</scope>
    <source>
        <strain evidence="3 4">CAU 1312</strain>
    </source>
</reference>
<evidence type="ECO:0000313" key="4">
    <source>
        <dbReference type="Proteomes" id="UP000243507"/>
    </source>
</evidence>
<dbReference type="Proteomes" id="UP000243507">
    <property type="component" value="Unassembled WGS sequence"/>
</dbReference>
<accession>A0A2A4CRF1</accession>
<evidence type="ECO:0000256" key="1">
    <source>
        <dbReference type="SAM" id="SignalP"/>
    </source>
</evidence>
<gene>
    <name evidence="3" type="ORF">CLN94_06300</name>
</gene>
<dbReference type="SUPFAM" id="SSF159594">
    <property type="entry name" value="XCC0632-like"/>
    <property type="match status" value="1"/>
</dbReference>
<protein>
    <recommendedName>
        <fullName evidence="2">ABC-type transport auxiliary lipoprotein component domain-containing protein</fullName>
    </recommendedName>
</protein>
<feature type="signal peptide" evidence="1">
    <location>
        <begin position="1"/>
        <end position="22"/>
    </location>
</feature>
<dbReference type="InterPro" id="IPR005586">
    <property type="entry name" value="ABC_trans_aux"/>
</dbReference>
<proteinExistence type="predicted"/>